<dbReference type="Pfam" id="PF21058">
    <property type="entry name" value="Stereocilin"/>
    <property type="match status" value="1"/>
</dbReference>
<keyword evidence="3" id="KW-0175">Coiled coil</keyword>
<keyword evidence="8" id="KW-1185">Reference proteome</keyword>
<organism evidence="7 8">
    <name type="scientific">Porites evermanni</name>
    <dbReference type="NCBI Taxonomy" id="104178"/>
    <lineage>
        <taxon>Eukaryota</taxon>
        <taxon>Metazoa</taxon>
        <taxon>Cnidaria</taxon>
        <taxon>Anthozoa</taxon>
        <taxon>Hexacorallia</taxon>
        <taxon>Scleractinia</taxon>
        <taxon>Fungiina</taxon>
        <taxon>Poritidae</taxon>
        <taxon>Porites</taxon>
    </lineage>
</organism>
<dbReference type="PANTHER" id="PTHR23412:SF17">
    <property type="entry name" value="OTOANCORIN"/>
    <property type="match status" value="1"/>
</dbReference>
<evidence type="ECO:0000256" key="1">
    <source>
        <dbReference type="ARBA" id="ARBA00022729"/>
    </source>
</evidence>
<feature type="signal peptide" evidence="5">
    <location>
        <begin position="1"/>
        <end position="25"/>
    </location>
</feature>
<feature type="compositionally biased region" description="Acidic residues" evidence="4">
    <location>
        <begin position="1122"/>
        <end position="1137"/>
    </location>
</feature>
<evidence type="ECO:0000256" key="5">
    <source>
        <dbReference type="SAM" id="SignalP"/>
    </source>
</evidence>
<feature type="region of interest" description="Disordered" evidence="4">
    <location>
        <begin position="1117"/>
        <end position="1145"/>
    </location>
</feature>
<dbReference type="Proteomes" id="UP001159427">
    <property type="component" value="Unassembled WGS sequence"/>
</dbReference>
<dbReference type="InterPro" id="IPR048992">
    <property type="entry name" value="Stereocilin_LRR"/>
</dbReference>
<protein>
    <recommendedName>
        <fullName evidence="6">Stereocilin LRR domain-containing protein</fullName>
    </recommendedName>
</protein>
<feature type="domain" description="Stereocilin LRR" evidence="6">
    <location>
        <begin position="256"/>
        <end position="451"/>
    </location>
</feature>
<feature type="chain" id="PRO_5045241669" description="Stereocilin LRR domain-containing protein" evidence="5">
    <location>
        <begin position="26"/>
        <end position="1166"/>
    </location>
</feature>
<feature type="coiled-coil region" evidence="3">
    <location>
        <begin position="425"/>
        <end position="452"/>
    </location>
</feature>
<evidence type="ECO:0000259" key="6">
    <source>
        <dbReference type="Pfam" id="PF21058"/>
    </source>
</evidence>
<dbReference type="EMBL" id="CALNXI010000379">
    <property type="protein sequence ID" value="CAH3025925.1"/>
    <property type="molecule type" value="Genomic_DNA"/>
</dbReference>
<gene>
    <name evidence="7" type="ORF">PEVE_00027542</name>
</gene>
<reference evidence="7 8" key="1">
    <citation type="submission" date="2022-05" db="EMBL/GenBank/DDBJ databases">
        <authorList>
            <consortium name="Genoscope - CEA"/>
            <person name="William W."/>
        </authorList>
    </citation>
    <scope>NUCLEOTIDE SEQUENCE [LARGE SCALE GENOMIC DNA]</scope>
</reference>
<evidence type="ECO:0000256" key="4">
    <source>
        <dbReference type="SAM" id="MobiDB-lite"/>
    </source>
</evidence>
<sequence length="1166" mass="130300">MNFEKLITLVSSALIIVVLSPTTVGDTPNCCTQLNIPSECHFLCGVGSQPFWTIARWKCTHKYFAKVATCKVNNKINYVKLFGQELTQSIKSAFDKLSDSLKEKLSDAKKFVQATVSELLSVPQDVLSSLQDSLSGMTSSQFSGIIDRLTKFTSQNLKKLIMHMNLDSFFANVDKLASKNWDREQMAAFTQAAYRKFGRSIDQWSVKALESMKQLLVGLDANELTELAGDVFDQGVSYLCMANFDRDQKNALMIPAKKVYGDVAKWDEKILGGLCNLLEALPIRDILKLASDVVSKAIDVVVKNDFSFSQAKVIIAKLKEQWGQIKSWSVPQLQKLGKLLKDLNVEDLKFLSKEQFQAIKSVLGKVKLKEGQLRVLATKAKEIIGSPDKWTKDDIKELGNIVGGLLPSELKEIGDQVIKDSLQFLKDVDFKIDQAQELVEKLKKSVDLSQLKKEDVIALGKAIDGFLSSDVGKMTQAVVFAAFPEMKVVKDVAMPVMRQFIKKYEEDPTVGKSIAQLGEFAVALSRGEIDAENVDNVIANLDKLGLIPWDKTQVLTLAKKISAKWGDFNATDVDETDTPNWGFLNMKKLGHIVLGIAKEELRDLPIRGIEDVIDVLGREKDWNRGQIVMVLMRLREYWEMENLDFSNFTEININSLGTFLQGLAQDELKKLPEKILLTAIRRLGEQTGLPEDKLKARAYLAVELFKNQTGVDVLDSKHIEDLGSLVAGLSRKTLRKISKEAFVDNLYNIARAKGYDMKKLKEIAKLAKQHFDKSDVAEWIGDQWRDLGPAALGLDPSDLERINLDSLEEMLDELGTFNFSKSQAHALIKAAKKKWEQSDVGKWAGEKLRQLGSLVKGLDLGDIEKLSKEAFEQAVGDWGQYFDVDMETLEALARKVKEVRSGNLHYLPLNKRRHLESKSIGRVVLGLSPDDLEKLNLDNIDIIAALGKWNEWSKDQLERLKPKVREFLKQVKDDDVYMSLGQLAVSLTKEDIAKIPQKAFRLAIKHLSEIDGWSMEQLIAIIDKAKIVWSQSANDWDKDQVSELGKVLKALSISDVSKLKAKVVDAIPPVVFEDMSVSQLQAFSVDQYKAMLTPQVQAISSAKRDSLSVAQQEAIKSVIERDPDEQDPWGPDDDDGDSSGNTSSVSSHVTVTFASLMLVPAGVLLR</sequence>
<evidence type="ECO:0000313" key="8">
    <source>
        <dbReference type="Proteomes" id="UP001159427"/>
    </source>
</evidence>
<dbReference type="PANTHER" id="PTHR23412">
    <property type="entry name" value="STEREOCILIN RELATED"/>
    <property type="match status" value="1"/>
</dbReference>
<evidence type="ECO:0000256" key="3">
    <source>
        <dbReference type="SAM" id="Coils"/>
    </source>
</evidence>
<dbReference type="InterPro" id="IPR026664">
    <property type="entry name" value="Stereocilin-rel"/>
</dbReference>
<keyword evidence="2" id="KW-0325">Glycoprotein</keyword>
<evidence type="ECO:0000256" key="2">
    <source>
        <dbReference type="ARBA" id="ARBA00023180"/>
    </source>
</evidence>
<proteinExistence type="predicted"/>
<evidence type="ECO:0000313" key="7">
    <source>
        <dbReference type="EMBL" id="CAH3025925.1"/>
    </source>
</evidence>
<comment type="caution">
    <text evidence="7">The sequence shown here is derived from an EMBL/GenBank/DDBJ whole genome shotgun (WGS) entry which is preliminary data.</text>
</comment>
<keyword evidence="1 5" id="KW-0732">Signal</keyword>
<name>A0ABN8M8J3_9CNID</name>
<accession>A0ABN8M8J3</accession>